<accession>A0A8S1RU91</accession>
<dbReference type="AlphaFoldDB" id="A0A8S1RU91"/>
<organism evidence="2 3">
    <name type="scientific">Paramecium sonneborni</name>
    <dbReference type="NCBI Taxonomy" id="65129"/>
    <lineage>
        <taxon>Eukaryota</taxon>
        <taxon>Sar</taxon>
        <taxon>Alveolata</taxon>
        <taxon>Ciliophora</taxon>
        <taxon>Intramacronucleata</taxon>
        <taxon>Oligohymenophorea</taxon>
        <taxon>Peniculida</taxon>
        <taxon>Parameciidae</taxon>
        <taxon>Paramecium</taxon>
    </lineage>
</organism>
<protein>
    <submittedName>
        <fullName evidence="2">Uncharacterized protein</fullName>
    </submittedName>
</protein>
<keyword evidence="1" id="KW-1133">Transmembrane helix</keyword>
<keyword evidence="3" id="KW-1185">Reference proteome</keyword>
<dbReference type="Proteomes" id="UP000692954">
    <property type="component" value="Unassembled WGS sequence"/>
</dbReference>
<gene>
    <name evidence="2" type="ORF">PSON_ATCC_30995.1.T3420007</name>
</gene>
<keyword evidence="1" id="KW-0472">Membrane</keyword>
<evidence type="ECO:0000313" key="3">
    <source>
        <dbReference type="Proteomes" id="UP000692954"/>
    </source>
</evidence>
<evidence type="ECO:0000313" key="2">
    <source>
        <dbReference type="EMBL" id="CAD8130907.1"/>
    </source>
</evidence>
<proteinExistence type="predicted"/>
<evidence type="ECO:0000256" key="1">
    <source>
        <dbReference type="SAM" id="Phobius"/>
    </source>
</evidence>
<feature type="transmembrane region" description="Helical" evidence="1">
    <location>
        <begin position="13"/>
        <end position="31"/>
    </location>
</feature>
<dbReference type="EMBL" id="CAJJDN010000342">
    <property type="protein sequence ID" value="CAD8130907.1"/>
    <property type="molecule type" value="Genomic_DNA"/>
</dbReference>
<keyword evidence="1" id="KW-0812">Transmembrane</keyword>
<reference evidence="2" key="1">
    <citation type="submission" date="2021-01" db="EMBL/GenBank/DDBJ databases">
        <authorList>
            <consortium name="Genoscope - CEA"/>
            <person name="William W."/>
        </authorList>
    </citation>
    <scope>NUCLEOTIDE SEQUENCE</scope>
</reference>
<comment type="caution">
    <text evidence="2">The sequence shown here is derived from an EMBL/GenBank/DDBJ whole genome shotgun (WGS) entry which is preliminary data.</text>
</comment>
<sequence>MILDTALIRARKVYIYYIFFQFKAYYLNVYVRP</sequence>
<name>A0A8S1RU91_9CILI</name>